<proteinExistence type="predicted"/>
<evidence type="ECO:0000313" key="2">
    <source>
        <dbReference type="EMBL" id="PWY87374.1"/>
    </source>
</evidence>
<name>A0A317WLM5_9EURO</name>
<feature type="region of interest" description="Disordered" evidence="1">
    <location>
        <begin position="1"/>
        <end position="27"/>
    </location>
</feature>
<organism evidence="2 3">
    <name type="scientific">Aspergillus heteromorphus CBS 117.55</name>
    <dbReference type="NCBI Taxonomy" id="1448321"/>
    <lineage>
        <taxon>Eukaryota</taxon>
        <taxon>Fungi</taxon>
        <taxon>Dikarya</taxon>
        <taxon>Ascomycota</taxon>
        <taxon>Pezizomycotina</taxon>
        <taxon>Eurotiomycetes</taxon>
        <taxon>Eurotiomycetidae</taxon>
        <taxon>Eurotiales</taxon>
        <taxon>Aspergillaceae</taxon>
        <taxon>Aspergillus</taxon>
        <taxon>Aspergillus subgen. Circumdati</taxon>
    </lineage>
</organism>
<dbReference type="AlphaFoldDB" id="A0A317WLM5"/>
<dbReference type="EMBL" id="MSFL01000006">
    <property type="protein sequence ID" value="PWY87374.1"/>
    <property type="molecule type" value="Genomic_DNA"/>
</dbReference>
<dbReference type="RefSeq" id="XP_025401257.1">
    <property type="nucleotide sequence ID" value="XM_025545758.1"/>
</dbReference>
<accession>A0A317WLM5</accession>
<dbReference type="Pfam" id="PF13826">
    <property type="entry name" value="Monooxy_af470-like"/>
    <property type="match status" value="1"/>
</dbReference>
<reference evidence="2 3" key="1">
    <citation type="submission" date="2016-12" db="EMBL/GenBank/DDBJ databases">
        <title>The genomes of Aspergillus section Nigri reveals drivers in fungal speciation.</title>
        <authorList>
            <consortium name="DOE Joint Genome Institute"/>
            <person name="Vesth T.C."/>
            <person name="Nybo J."/>
            <person name="Theobald S."/>
            <person name="Brandl J."/>
            <person name="Frisvad J.C."/>
            <person name="Nielsen K.F."/>
            <person name="Lyhne E.K."/>
            <person name="Kogle M.E."/>
            <person name="Kuo A."/>
            <person name="Riley R."/>
            <person name="Clum A."/>
            <person name="Nolan M."/>
            <person name="Lipzen A."/>
            <person name="Salamov A."/>
            <person name="Henrissat B."/>
            <person name="Wiebenga A."/>
            <person name="De Vries R.P."/>
            <person name="Grigoriev I.V."/>
            <person name="Mortensen U.H."/>
            <person name="Andersen M.R."/>
            <person name="Baker S.E."/>
        </authorList>
    </citation>
    <scope>NUCLEOTIDE SEQUENCE [LARGE SCALE GENOMIC DNA]</scope>
    <source>
        <strain evidence="2 3">CBS 117.55</strain>
    </source>
</reference>
<dbReference type="InterPro" id="IPR025444">
    <property type="entry name" value="Monooxy_af470"/>
</dbReference>
<gene>
    <name evidence="2" type="ORF">BO70DRAFT_385701</name>
</gene>
<keyword evidence="3" id="KW-1185">Reference proteome</keyword>
<protein>
    <submittedName>
        <fullName evidence="2">Uncharacterized protein</fullName>
    </submittedName>
</protein>
<comment type="caution">
    <text evidence="2">The sequence shown here is derived from an EMBL/GenBank/DDBJ whole genome shotgun (WGS) entry which is preliminary data.</text>
</comment>
<dbReference type="STRING" id="1448321.A0A317WLM5"/>
<dbReference type="Proteomes" id="UP000247233">
    <property type="component" value="Unassembled WGS sequence"/>
</dbReference>
<evidence type="ECO:0000313" key="3">
    <source>
        <dbReference type="Proteomes" id="UP000247233"/>
    </source>
</evidence>
<sequence length="283" mass="31336">MATTFQPLLPPHRVSHPGPPVLPQRPAAKSPFVRDNLRLSSWLLVGALLQGLACALLGPLALLPPAAVALYRTADHLLMAAGFTRNRYLAGPAGESLVVFRLGARCHHPLGLLAPGQRAIGGYLDRMLDTLHADPGAYGMLGVSRWLKVEDPAANDTVTLFYFRDYEGLHRFAHDAVHMAGVHWWTRVGRDYPHLAIYHETYLVPRGHWENIYIHSKPTGLADAWFPARPAGGDDTAPGREWVRPVVDARSGALRSASKRLQIERLAGREKEHGMEYDQTYTD</sequence>
<dbReference type="GeneID" id="37067995"/>
<dbReference type="VEuPathDB" id="FungiDB:BO70DRAFT_385701"/>
<evidence type="ECO:0000256" key="1">
    <source>
        <dbReference type="SAM" id="MobiDB-lite"/>
    </source>
</evidence>
<dbReference type="OrthoDB" id="3202396at2759"/>